<organism evidence="2">
    <name type="scientific">Fervidicoccus fontis</name>
    <dbReference type="NCBI Taxonomy" id="683846"/>
    <lineage>
        <taxon>Archaea</taxon>
        <taxon>Thermoproteota</taxon>
        <taxon>Thermoprotei</taxon>
        <taxon>Fervidicoccales</taxon>
        <taxon>Fervidicoccaceae</taxon>
        <taxon>Fervidicoccus</taxon>
    </lineage>
</organism>
<dbReference type="EMBL" id="DRZC01000017">
    <property type="protein sequence ID" value="HHQ80035.1"/>
    <property type="molecule type" value="Genomic_DNA"/>
</dbReference>
<evidence type="ECO:0000313" key="2">
    <source>
        <dbReference type="EMBL" id="HHQ80035.1"/>
    </source>
</evidence>
<feature type="transmembrane region" description="Helical" evidence="1">
    <location>
        <begin position="153"/>
        <end position="173"/>
    </location>
</feature>
<proteinExistence type="predicted"/>
<feature type="transmembrane region" description="Helical" evidence="1">
    <location>
        <begin position="114"/>
        <end position="133"/>
    </location>
</feature>
<keyword evidence="1" id="KW-0812">Transmembrane</keyword>
<feature type="transmembrane region" description="Helical" evidence="1">
    <location>
        <begin position="12"/>
        <end position="36"/>
    </location>
</feature>
<keyword evidence="1" id="KW-1133">Transmembrane helix</keyword>
<protein>
    <submittedName>
        <fullName evidence="2">Uncharacterized protein</fullName>
    </submittedName>
</protein>
<evidence type="ECO:0000256" key="1">
    <source>
        <dbReference type="SAM" id="Phobius"/>
    </source>
</evidence>
<accession>A0A7J3ZIV9</accession>
<reference evidence="2" key="1">
    <citation type="journal article" date="2020" name="mSystems">
        <title>Genome- and Community-Level Interaction Insights into Carbon Utilization and Element Cycling Functions of Hydrothermarchaeota in Hydrothermal Sediment.</title>
        <authorList>
            <person name="Zhou Z."/>
            <person name="Liu Y."/>
            <person name="Xu W."/>
            <person name="Pan J."/>
            <person name="Luo Z.H."/>
            <person name="Li M."/>
        </authorList>
    </citation>
    <scope>NUCLEOTIDE SEQUENCE [LARGE SCALE GENOMIC DNA]</scope>
    <source>
        <strain evidence="2">SpSt-1116</strain>
    </source>
</reference>
<dbReference type="AlphaFoldDB" id="A0A7J3ZIV9"/>
<keyword evidence="1" id="KW-0472">Membrane</keyword>
<name>A0A7J3ZIV9_9CREN</name>
<sequence length="201" mass="21386">MRALTTYTPRDLALIAGFSVVSGIVFAITSLVLAPLVGVAGHIGIAAIYGLWFIGGTLVGYVVRRPWSAFLGETLGAIVELLMLSPYSWMLYYYGPAQGIMTELVFRLGGYKRWDYKTMMLAGAAPVVAAYPWDCLVSPFYPACRDPGYPPELHLALIGLYIVSGAILGGVLVKAVADAAVKAGVIPRGLAPRSEESTAKG</sequence>
<gene>
    <name evidence="2" type="ORF">ENM78_01010</name>
</gene>
<dbReference type="InterPro" id="IPR017195">
    <property type="entry name" value="ABC_thiamin-permease_prd"/>
</dbReference>
<feature type="transmembrane region" description="Helical" evidence="1">
    <location>
        <begin position="43"/>
        <end position="63"/>
    </location>
</feature>
<comment type="caution">
    <text evidence="2">The sequence shown here is derived from an EMBL/GenBank/DDBJ whole genome shotgun (WGS) entry which is preliminary data.</text>
</comment>
<dbReference type="Pfam" id="PF09819">
    <property type="entry name" value="ABC_cobalt"/>
    <property type="match status" value="1"/>
</dbReference>